<sequence>MTKELIIACAGAGKSAKIINDAIARYRDRKRSLILTYTDCNQRQIIQRLSSKLGAVPPEIKVKGWFTFLLEDMVRPYQSCVLEDRVSGLNFNETDPHKRNGYTIRGRAERASGGSINQQHFVTKETQKAHSAYLSKFACRIAEETKIIRKVGRKSYKVGCATERLEEIYDVIFIDEVQDLVGWDFELLRLFSACSELDVICVGDFRQTIYQTANAQKKPKSNAEKVSYFQDIGFSQSSLNKSRRSVASICTFSDRIHHGLGFRSTISGVDERNLPAAIAEHLGVFAVKRADFEAYYERYRPTILRQSHSTEQQICSGREAFNFGKSKGMTFCRTLIIPTGPQKAFLQGNSNAIAAGSTDKAVNAFYVASTRARYSTGFLLDEDVSIDGVTAWRP</sequence>
<keyword evidence="7" id="KW-0614">Plasmid</keyword>
<geneLocation type="plasmid" evidence="7 8">
    <name>unnamed1</name>
</geneLocation>
<evidence type="ECO:0000256" key="3">
    <source>
        <dbReference type="ARBA" id="ARBA00022806"/>
    </source>
</evidence>
<dbReference type="PANTHER" id="PTHR11070:SF2">
    <property type="entry name" value="ATP-DEPENDENT DNA HELICASE SRS2"/>
    <property type="match status" value="1"/>
</dbReference>
<evidence type="ECO:0000256" key="5">
    <source>
        <dbReference type="ARBA" id="ARBA00034923"/>
    </source>
</evidence>
<reference evidence="7 8" key="1">
    <citation type="submission" date="2024-02" db="EMBL/GenBank/DDBJ databases">
        <title>Roseovarius strain W115 nov., isolated from a marine algae.</title>
        <authorList>
            <person name="Lee M.W."/>
            <person name="Lee J.K."/>
            <person name="Kim J.M."/>
            <person name="Choi D.G."/>
            <person name="Baek J.H."/>
            <person name="Bayburt H."/>
            <person name="Jung J.J."/>
            <person name="Han D.M."/>
            <person name="Jeon C.O."/>
        </authorList>
    </citation>
    <scope>NUCLEOTIDE SEQUENCE [LARGE SCALE GENOMIC DNA]</scope>
    <source>
        <strain evidence="7 8">W115</strain>
        <plasmid evidence="7 8">unnamed1</plasmid>
    </source>
</reference>
<dbReference type="Gene3D" id="3.40.50.300">
    <property type="entry name" value="P-loop containing nucleotide triphosphate hydrolases"/>
    <property type="match status" value="1"/>
</dbReference>
<keyword evidence="3" id="KW-0347">Helicase</keyword>
<keyword evidence="4" id="KW-0067">ATP-binding</keyword>
<dbReference type="InterPro" id="IPR000212">
    <property type="entry name" value="DNA_helicase_UvrD/REP"/>
</dbReference>
<keyword evidence="8" id="KW-1185">Reference proteome</keyword>
<dbReference type="RefSeq" id="WP_317054344.1">
    <property type="nucleotide sequence ID" value="NZ_CP146607.1"/>
</dbReference>
<dbReference type="SUPFAM" id="SSF52540">
    <property type="entry name" value="P-loop containing nucleoside triphosphate hydrolases"/>
    <property type="match status" value="1"/>
</dbReference>
<dbReference type="EMBL" id="CP146607">
    <property type="protein sequence ID" value="WYK20174.1"/>
    <property type="molecule type" value="Genomic_DNA"/>
</dbReference>
<dbReference type="PANTHER" id="PTHR11070">
    <property type="entry name" value="UVRD / RECB / PCRA DNA HELICASE FAMILY MEMBER"/>
    <property type="match status" value="1"/>
</dbReference>
<keyword evidence="2" id="KW-0378">Hydrolase</keyword>
<evidence type="ECO:0000313" key="7">
    <source>
        <dbReference type="EMBL" id="WYK20174.1"/>
    </source>
</evidence>
<proteinExistence type="predicted"/>
<evidence type="ECO:0000256" key="4">
    <source>
        <dbReference type="ARBA" id="ARBA00022840"/>
    </source>
</evidence>
<evidence type="ECO:0000259" key="6">
    <source>
        <dbReference type="Pfam" id="PF00580"/>
    </source>
</evidence>
<evidence type="ECO:0000256" key="2">
    <source>
        <dbReference type="ARBA" id="ARBA00022801"/>
    </source>
</evidence>
<name>A0ABZ2TKH7_9RHOB</name>
<protein>
    <recommendedName>
        <fullName evidence="5">DNA 3'-5' helicase II</fullName>
    </recommendedName>
</protein>
<organism evidence="7 8">
    <name type="scientific">Roseovarius rhodophyticola</name>
    <dbReference type="NCBI Taxonomy" id="3080827"/>
    <lineage>
        <taxon>Bacteria</taxon>
        <taxon>Pseudomonadati</taxon>
        <taxon>Pseudomonadota</taxon>
        <taxon>Alphaproteobacteria</taxon>
        <taxon>Rhodobacterales</taxon>
        <taxon>Roseobacteraceae</taxon>
        <taxon>Roseovarius</taxon>
    </lineage>
</organism>
<evidence type="ECO:0000313" key="8">
    <source>
        <dbReference type="Proteomes" id="UP001281305"/>
    </source>
</evidence>
<dbReference type="InterPro" id="IPR014016">
    <property type="entry name" value="UvrD-like_ATP-bd"/>
</dbReference>
<keyword evidence="1" id="KW-0547">Nucleotide-binding</keyword>
<dbReference type="Pfam" id="PF00580">
    <property type="entry name" value="UvrD-helicase"/>
    <property type="match status" value="1"/>
</dbReference>
<evidence type="ECO:0000256" key="1">
    <source>
        <dbReference type="ARBA" id="ARBA00022741"/>
    </source>
</evidence>
<feature type="domain" description="UvrD-like helicase ATP-binding" evidence="6">
    <location>
        <begin position="161"/>
        <end position="216"/>
    </location>
</feature>
<dbReference type="InterPro" id="IPR027417">
    <property type="entry name" value="P-loop_NTPase"/>
</dbReference>
<gene>
    <name evidence="7" type="ORF">RZS32_018430</name>
</gene>
<accession>A0ABZ2TKH7</accession>
<dbReference type="Proteomes" id="UP001281305">
    <property type="component" value="Plasmid unnamed1"/>
</dbReference>